<keyword evidence="10" id="KW-1185">Reference proteome</keyword>
<protein>
    <submittedName>
        <fullName evidence="9">ABC transporter permease</fullName>
    </submittedName>
</protein>
<dbReference type="Proteomes" id="UP001329915">
    <property type="component" value="Chromosome"/>
</dbReference>
<keyword evidence="2 7" id="KW-0813">Transport</keyword>
<evidence type="ECO:0000256" key="5">
    <source>
        <dbReference type="ARBA" id="ARBA00022989"/>
    </source>
</evidence>
<dbReference type="RefSeq" id="WP_366921781.1">
    <property type="nucleotide sequence ID" value="NZ_CP121694.1"/>
</dbReference>
<accession>A0AAU0UP34</accession>
<evidence type="ECO:0000256" key="6">
    <source>
        <dbReference type="ARBA" id="ARBA00023136"/>
    </source>
</evidence>
<organism evidence="9 10">
    <name type="scientific">Metallumcola ferriviriculae</name>
    <dbReference type="NCBI Taxonomy" id="3039180"/>
    <lineage>
        <taxon>Bacteria</taxon>
        <taxon>Bacillati</taxon>
        <taxon>Bacillota</taxon>
        <taxon>Clostridia</taxon>
        <taxon>Neomoorellales</taxon>
        <taxon>Desulfitibacteraceae</taxon>
        <taxon>Metallumcola</taxon>
    </lineage>
</organism>
<proteinExistence type="inferred from homology"/>
<keyword evidence="4 7" id="KW-0812">Transmembrane</keyword>
<evidence type="ECO:0000259" key="8">
    <source>
        <dbReference type="PROSITE" id="PS50928"/>
    </source>
</evidence>
<evidence type="ECO:0000256" key="4">
    <source>
        <dbReference type="ARBA" id="ARBA00022692"/>
    </source>
</evidence>
<reference evidence="9 10" key="1">
    <citation type="submission" date="2023-04" db="EMBL/GenBank/DDBJ databases">
        <authorList>
            <person name="Hsu D."/>
        </authorList>
    </citation>
    <scope>NUCLEOTIDE SEQUENCE [LARGE SCALE GENOMIC DNA]</scope>
    <source>
        <strain evidence="9 10">MK1</strain>
    </source>
</reference>
<dbReference type="GO" id="GO:0055085">
    <property type="term" value="P:transmembrane transport"/>
    <property type="evidence" value="ECO:0007669"/>
    <property type="project" value="InterPro"/>
</dbReference>
<dbReference type="PROSITE" id="PS50928">
    <property type="entry name" value="ABC_TM1"/>
    <property type="match status" value="1"/>
</dbReference>
<feature type="transmembrane region" description="Helical" evidence="7">
    <location>
        <begin position="187"/>
        <end position="207"/>
    </location>
</feature>
<feature type="transmembrane region" description="Helical" evidence="7">
    <location>
        <begin position="61"/>
        <end position="82"/>
    </location>
</feature>
<feature type="transmembrane region" description="Helical" evidence="7">
    <location>
        <begin position="219"/>
        <end position="236"/>
    </location>
</feature>
<feature type="transmembrane region" description="Helical" evidence="7">
    <location>
        <begin position="94"/>
        <end position="116"/>
    </location>
</feature>
<evidence type="ECO:0000256" key="1">
    <source>
        <dbReference type="ARBA" id="ARBA00004651"/>
    </source>
</evidence>
<keyword evidence="6 7" id="KW-0472">Membrane</keyword>
<dbReference type="Gene3D" id="1.10.3720.10">
    <property type="entry name" value="MetI-like"/>
    <property type="match status" value="1"/>
</dbReference>
<dbReference type="KEGG" id="dbc:MFMK1_002197"/>
<dbReference type="InterPro" id="IPR000515">
    <property type="entry name" value="MetI-like"/>
</dbReference>
<evidence type="ECO:0000256" key="7">
    <source>
        <dbReference type="RuleBase" id="RU363032"/>
    </source>
</evidence>
<dbReference type="PANTHER" id="PTHR30151:SF0">
    <property type="entry name" value="ABC TRANSPORTER PERMEASE PROTEIN MJ0413-RELATED"/>
    <property type="match status" value="1"/>
</dbReference>
<feature type="transmembrane region" description="Helical" evidence="7">
    <location>
        <begin position="12"/>
        <end position="29"/>
    </location>
</feature>
<sequence length="249" mass="27646">MSQHKVRWWQYVLSLAGLLTVWQIAAMLVDSPVFPEPINAIIAFALEFRGEMIHHFVVSTYRVVISLFLAMLAAIPLGLLLGRNPKIDRFVAPAVYMVYPIPKIVFFPLIMILLGIGNVSKIFIITLIVSFQILVSTRDAAKGVPQASVYSARSLGAKGWQVYRHVIVPACLPEMITALRISLGTAVAVLFLAETVAGSSGLGYFILSAMYRAEYSAMFAGIMAMGLLGLMLYYFVDLFEKMFCSWQHL</sequence>
<dbReference type="GO" id="GO:0005886">
    <property type="term" value="C:plasma membrane"/>
    <property type="evidence" value="ECO:0007669"/>
    <property type="project" value="UniProtKB-SubCell"/>
</dbReference>
<dbReference type="Pfam" id="PF00528">
    <property type="entry name" value="BPD_transp_1"/>
    <property type="match status" value="1"/>
</dbReference>
<evidence type="ECO:0000313" key="10">
    <source>
        <dbReference type="Proteomes" id="UP001329915"/>
    </source>
</evidence>
<feature type="domain" description="ABC transmembrane type-1" evidence="8">
    <location>
        <begin position="56"/>
        <end position="240"/>
    </location>
</feature>
<name>A0AAU0UP34_9FIRM</name>
<keyword evidence="5 7" id="KW-1133">Transmembrane helix</keyword>
<evidence type="ECO:0000256" key="2">
    <source>
        <dbReference type="ARBA" id="ARBA00022448"/>
    </source>
</evidence>
<keyword evidence="3" id="KW-1003">Cell membrane</keyword>
<dbReference type="InterPro" id="IPR035906">
    <property type="entry name" value="MetI-like_sf"/>
</dbReference>
<dbReference type="SUPFAM" id="SSF161098">
    <property type="entry name" value="MetI-like"/>
    <property type="match status" value="1"/>
</dbReference>
<dbReference type="EMBL" id="CP121694">
    <property type="protein sequence ID" value="WRO22368.1"/>
    <property type="molecule type" value="Genomic_DNA"/>
</dbReference>
<comment type="similarity">
    <text evidence="7">Belongs to the binding-protein-dependent transport system permease family.</text>
</comment>
<evidence type="ECO:0000313" key="9">
    <source>
        <dbReference type="EMBL" id="WRO22368.1"/>
    </source>
</evidence>
<dbReference type="AlphaFoldDB" id="A0AAU0UP34"/>
<comment type="subcellular location">
    <subcellularLocation>
        <location evidence="1 7">Cell membrane</location>
        <topology evidence="1 7">Multi-pass membrane protein</topology>
    </subcellularLocation>
</comment>
<evidence type="ECO:0000256" key="3">
    <source>
        <dbReference type="ARBA" id="ARBA00022475"/>
    </source>
</evidence>
<dbReference type="CDD" id="cd06261">
    <property type="entry name" value="TM_PBP2"/>
    <property type="match status" value="1"/>
</dbReference>
<dbReference type="PANTHER" id="PTHR30151">
    <property type="entry name" value="ALKANE SULFONATE ABC TRANSPORTER-RELATED, MEMBRANE SUBUNIT"/>
    <property type="match status" value="1"/>
</dbReference>
<gene>
    <name evidence="9" type="ORF">MFMK1_002197</name>
</gene>